<comment type="caution">
    <text evidence="1">The sequence shown here is derived from an EMBL/GenBank/DDBJ whole genome shotgun (WGS) entry which is preliminary data.</text>
</comment>
<name>A0A0J1JDW5_9GAMM</name>
<dbReference type="Proteomes" id="UP000036426">
    <property type="component" value="Unassembled WGS sequence"/>
</dbReference>
<proteinExistence type="predicted"/>
<accession>A0A0J1JDW5</accession>
<dbReference type="PATRIC" id="fig|754436.4.peg.3199"/>
<sequence length="63" mass="7234">MLECYKNEIQILVLNLNLAPIAQMQTVVNMYIIHTHHPSAKLQQESQPATQRVIKVTVLHVED</sequence>
<keyword evidence="2" id="KW-1185">Reference proteome</keyword>
<evidence type="ECO:0000313" key="2">
    <source>
        <dbReference type="Proteomes" id="UP000036426"/>
    </source>
</evidence>
<protein>
    <submittedName>
        <fullName evidence="1">Uncharacterized protein</fullName>
    </submittedName>
</protein>
<dbReference type="AlphaFoldDB" id="A0A0J1JDW5"/>
<dbReference type="EMBL" id="LDOV01000027">
    <property type="protein sequence ID" value="KLU99801.1"/>
    <property type="molecule type" value="Genomic_DNA"/>
</dbReference>
<reference evidence="1 2" key="1">
    <citation type="submission" date="2015-05" db="EMBL/GenBank/DDBJ databases">
        <title>Photobacterium galathea sp. nov.</title>
        <authorList>
            <person name="Machado H."/>
            <person name="Gram L."/>
        </authorList>
    </citation>
    <scope>NUCLEOTIDE SEQUENCE [LARGE SCALE GENOMIC DNA]</scope>
    <source>
        <strain evidence="1 2">DSM 25995</strain>
    </source>
</reference>
<organism evidence="1 2">
    <name type="scientific">Photobacterium aphoticum</name>
    <dbReference type="NCBI Taxonomy" id="754436"/>
    <lineage>
        <taxon>Bacteria</taxon>
        <taxon>Pseudomonadati</taxon>
        <taxon>Pseudomonadota</taxon>
        <taxon>Gammaproteobacteria</taxon>
        <taxon>Vibrionales</taxon>
        <taxon>Vibrionaceae</taxon>
        <taxon>Photobacterium</taxon>
    </lineage>
</organism>
<gene>
    <name evidence="1" type="ORF">ABT58_15105</name>
</gene>
<evidence type="ECO:0000313" key="1">
    <source>
        <dbReference type="EMBL" id="KLU99801.1"/>
    </source>
</evidence>